<proteinExistence type="inferred from homology"/>
<dbReference type="PANTHER" id="PTHR11178">
    <property type="entry name" value="IRON-SULFUR CLUSTER SCAFFOLD PROTEIN NFU-RELATED"/>
    <property type="match status" value="1"/>
</dbReference>
<feature type="domain" description="NIF system FeS cluster assembly NifU C-terminal" evidence="2">
    <location>
        <begin position="25"/>
        <end position="88"/>
    </location>
</feature>
<accession>A0ABR9CR45</accession>
<evidence type="ECO:0000313" key="4">
    <source>
        <dbReference type="Proteomes" id="UP000632063"/>
    </source>
</evidence>
<dbReference type="RefSeq" id="WP_192149465.1">
    <property type="nucleotide sequence ID" value="NZ_JACYXI010000012.1"/>
</dbReference>
<dbReference type="PANTHER" id="PTHR11178:SF25">
    <property type="entry name" value="NIFU-LIKE PROTEIN 3, CHLOROPLASTIC"/>
    <property type="match status" value="1"/>
</dbReference>
<dbReference type="InterPro" id="IPR034904">
    <property type="entry name" value="FSCA_dom_sf"/>
</dbReference>
<reference evidence="4" key="1">
    <citation type="submission" date="2020-09" db="EMBL/GenBank/DDBJ databases">
        <title>The genome sequence of strain Labrenzia suaedae 4C16A.</title>
        <authorList>
            <person name="Liu Y."/>
        </authorList>
    </citation>
    <scope>NUCLEOTIDE SEQUENCE [LARGE SCALE GENOMIC DNA]</scope>
    <source>
        <strain evidence="4">4C16A</strain>
    </source>
</reference>
<evidence type="ECO:0000256" key="1">
    <source>
        <dbReference type="ARBA" id="ARBA00006420"/>
    </source>
</evidence>
<evidence type="ECO:0000313" key="3">
    <source>
        <dbReference type="EMBL" id="MBD8893341.1"/>
    </source>
</evidence>
<organism evidence="3 4">
    <name type="scientific">Roseibium litorale</name>
    <dbReference type="NCBI Taxonomy" id="2803841"/>
    <lineage>
        <taxon>Bacteria</taxon>
        <taxon>Pseudomonadati</taxon>
        <taxon>Pseudomonadota</taxon>
        <taxon>Alphaproteobacteria</taxon>
        <taxon>Hyphomicrobiales</taxon>
        <taxon>Stappiaceae</taxon>
        <taxon>Roseibium</taxon>
    </lineage>
</organism>
<dbReference type="Pfam" id="PF01106">
    <property type="entry name" value="NifU"/>
    <property type="match status" value="1"/>
</dbReference>
<dbReference type="SUPFAM" id="SSF117916">
    <property type="entry name" value="Fe-S cluster assembly (FSCA) domain-like"/>
    <property type="match status" value="1"/>
</dbReference>
<comment type="caution">
    <text evidence="3">The sequence shown here is derived from an EMBL/GenBank/DDBJ whole genome shotgun (WGS) entry which is preliminary data.</text>
</comment>
<keyword evidence="4" id="KW-1185">Reference proteome</keyword>
<dbReference type="Proteomes" id="UP000632063">
    <property type="component" value="Unassembled WGS sequence"/>
</dbReference>
<sequence>MQADIEATLEHPVSSQAEAERLRVINEVLEEIRPNLQRDGGDCQLVKVDGKKVMVRLTGACVMCKLSGMTIEGIQSRLVEELGEFVRIVPVMGGVPA</sequence>
<evidence type="ECO:0000259" key="2">
    <source>
        <dbReference type="Pfam" id="PF01106"/>
    </source>
</evidence>
<dbReference type="Gene3D" id="3.30.300.130">
    <property type="entry name" value="Fe-S cluster assembly (FSCA)"/>
    <property type="match status" value="1"/>
</dbReference>
<name>A0ABR9CR45_9HYPH</name>
<protein>
    <submittedName>
        <fullName evidence="3">NifU family protein</fullName>
    </submittedName>
</protein>
<dbReference type="InterPro" id="IPR001075">
    <property type="entry name" value="NIF_FeS_clus_asmbl_NifU_C"/>
</dbReference>
<comment type="similarity">
    <text evidence="1">Belongs to the NifU family.</text>
</comment>
<reference evidence="3 4" key="2">
    <citation type="journal article" date="2021" name="Int. J. Syst. Evol. Microbiol.">
        <title>Roseibium litorale sp. nov., isolated from a tidal flat sediment and proposal for the reclassification of Labrenzia polysiphoniae as Roseibium polysiphoniae comb. nov.</title>
        <authorList>
            <person name="Liu Y."/>
            <person name="Pei T."/>
            <person name="Du J."/>
            <person name="Chao M."/>
            <person name="Deng M.R."/>
            <person name="Zhu H."/>
        </authorList>
    </citation>
    <scope>NUCLEOTIDE SEQUENCE [LARGE SCALE GENOMIC DNA]</scope>
    <source>
        <strain evidence="3 4">4C16A</strain>
    </source>
</reference>
<gene>
    <name evidence="3" type="ORF">IG616_17485</name>
</gene>
<dbReference type="EMBL" id="JACYXI010000012">
    <property type="protein sequence ID" value="MBD8893341.1"/>
    <property type="molecule type" value="Genomic_DNA"/>
</dbReference>